<protein>
    <submittedName>
        <fullName evidence="1">Uncharacterized protein</fullName>
    </submittedName>
</protein>
<sequence length="57" mass="6361">MPLDRCVNGMQISHRLPPRDCNPASGRRISNFIAIRKLPVKLHDPEANSGIRLSVGR</sequence>
<gene>
    <name evidence="1" type="ORF">FHR72_001112</name>
</gene>
<dbReference type="AlphaFoldDB" id="A0A839Q1G4"/>
<name>A0A839Q1G4_MYCIR</name>
<evidence type="ECO:0000313" key="2">
    <source>
        <dbReference type="Proteomes" id="UP000550501"/>
    </source>
</evidence>
<comment type="caution">
    <text evidence="1">The sequence shown here is derived from an EMBL/GenBank/DDBJ whole genome shotgun (WGS) entry which is preliminary data.</text>
</comment>
<organism evidence="1 2">
    <name type="scientific">Mycolicibacterium iranicum</name>
    <name type="common">Mycobacterium iranicum</name>
    <dbReference type="NCBI Taxonomy" id="912594"/>
    <lineage>
        <taxon>Bacteria</taxon>
        <taxon>Bacillati</taxon>
        <taxon>Actinomycetota</taxon>
        <taxon>Actinomycetes</taxon>
        <taxon>Mycobacteriales</taxon>
        <taxon>Mycobacteriaceae</taxon>
        <taxon>Mycolicibacterium</taxon>
    </lineage>
</organism>
<accession>A0A839Q1G4</accession>
<dbReference type="EMBL" id="JACHVU010000002">
    <property type="protein sequence ID" value="MBB2989649.1"/>
    <property type="molecule type" value="Genomic_DNA"/>
</dbReference>
<evidence type="ECO:0000313" key="1">
    <source>
        <dbReference type="EMBL" id="MBB2989649.1"/>
    </source>
</evidence>
<dbReference type="Proteomes" id="UP000550501">
    <property type="component" value="Unassembled WGS sequence"/>
</dbReference>
<reference evidence="1 2" key="1">
    <citation type="submission" date="2020-08" db="EMBL/GenBank/DDBJ databases">
        <title>The Agave Microbiome: Exploring the role of microbial communities in plant adaptations to desert environments.</title>
        <authorList>
            <person name="Partida-Martinez L.P."/>
        </authorList>
    </citation>
    <scope>NUCLEOTIDE SEQUENCE [LARGE SCALE GENOMIC DNA]</scope>
    <source>
        <strain evidence="1 2">AT2.18</strain>
    </source>
</reference>
<keyword evidence="2" id="KW-1185">Reference proteome</keyword>
<proteinExistence type="predicted"/>